<dbReference type="OrthoDB" id="8449880at2"/>
<evidence type="ECO:0000313" key="2">
    <source>
        <dbReference type="Proteomes" id="UP000234881"/>
    </source>
</evidence>
<reference evidence="1 2" key="1">
    <citation type="submission" date="2018-01" db="EMBL/GenBank/DDBJ databases">
        <title>The draft genome sequence of Cohaesibacter sp. H1304.</title>
        <authorList>
            <person name="Wang N.-N."/>
            <person name="Du Z.-J."/>
        </authorList>
    </citation>
    <scope>NUCLEOTIDE SEQUENCE [LARGE SCALE GENOMIC DNA]</scope>
    <source>
        <strain evidence="1 2">H1304</strain>
    </source>
</reference>
<accession>A0A2N5XTR5</accession>
<protein>
    <submittedName>
        <fullName evidence="1">Uncharacterized protein</fullName>
    </submittedName>
</protein>
<comment type="caution">
    <text evidence="1">The sequence shown here is derived from an EMBL/GenBank/DDBJ whole genome shotgun (WGS) entry which is preliminary data.</text>
</comment>
<dbReference type="AlphaFoldDB" id="A0A2N5XTR5"/>
<dbReference type="EMBL" id="PKUQ01000013">
    <property type="protein sequence ID" value="PLW77893.1"/>
    <property type="molecule type" value="Genomic_DNA"/>
</dbReference>
<gene>
    <name evidence="1" type="ORF">C0081_07135</name>
</gene>
<sequence length="92" mass="9317">MSFNLDGFKRLASVGAIGTGSGSVKALCTYHTNDDAAAVETAGYFDSLAPDDVRAGDFIMAGLDIDGAPALKNYIVTAVTASVVTIAAQTTA</sequence>
<evidence type="ECO:0000313" key="1">
    <source>
        <dbReference type="EMBL" id="PLW77893.1"/>
    </source>
</evidence>
<keyword evidence="2" id="KW-1185">Reference proteome</keyword>
<name>A0A2N5XTR5_9HYPH</name>
<dbReference type="Proteomes" id="UP000234881">
    <property type="component" value="Unassembled WGS sequence"/>
</dbReference>
<organism evidence="1 2">
    <name type="scientific">Cohaesibacter celericrescens</name>
    <dbReference type="NCBI Taxonomy" id="2067669"/>
    <lineage>
        <taxon>Bacteria</taxon>
        <taxon>Pseudomonadati</taxon>
        <taxon>Pseudomonadota</taxon>
        <taxon>Alphaproteobacteria</taxon>
        <taxon>Hyphomicrobiales</taxon>
        <taxon>Cohaesibacteraceae</taxon>
    </lineage>
</organism>
<dbReference type="RefSeq" id="WP_101533134.1">
    <property type="nucleotide sequence ID" value="NZ_PKUQ01000013.1"/>
</dbReference>
<proteinExistence type="predicted"/>